<dbReference type="EMBL" id="APAU02000364">
    <property type="protein sequence ID" value="EUB54066.1"/>
    <property type="molecule type" value="Genomic_DNA"/>
</dbReference>
<gene>
    <name evidence="1" type="ORF">EGR_11074</name>
</gene>
<protein>
    <submittedName>
        <fullName evidence="1">Uncharacterized protein</fullName>
    </submittedName>
</protein>
<name>W6U0U0_ECHGR</name>
<proteinExistence type="predicted"/>
<dbReference type="KEGG" id="egl:EGR_11074"/>
<dbReference type="GeneID" id="36346789"/>
<comment type="caution">
    <text evidence="1">The sequence shown here is derived from an EMBL/GenBank/DDBJ whole genome shotgun (WGS) entry which is preliminary data.</text>
</comment>
<reference evidence="1 2" key="1">
    <citation type="journal article" date="2013" name="Nat. Genet.">
        <title>The genome of the hydatid tapeworm Echinococcus granulosus.</title>
        <authorList>
            <person name="Zheng H."/>
            <person name="Zhang W."/>
            <person name="Zhang L."/>
            <person name="Zhang Z."/>
            <person name="Li J."/>
            <person name="Lu G."/>
            <person name="Zhu Y."/>
            <person name="Wang Y."/>
            <person name="Huang Y."/>
            <person name="Liu J."/>
            <person name="Kang H."/>
            <person name="Chen J."/>
            <person name="Wang L."/>
            <person name="Chen A."/>
            <person name="Yu S."/>
            <person name="Gao Z."/>
            <person name="Jin L."/>
            <person name="Gu W."/>
            <person name="Wang Z."/>
            <person name="Zhao L."/>
            <person name="Shi B."/>
            <person name="Wen H."/>
            <person name="Lin R."/>
            <person name="Jones M.K."/>
            <person name="Brejova B."/>
            <person name="Vinar T."/>
            <person name="Zhao G."/>
            <person name="McManus D.P."/>
            <person name="Chen Z."/>
            <person name="Zhou Y."/>
            <person name="Wang S."/>
        </authorList>
    </citation>
    <scope>NUCLEOTIDE SEQUENCE [LARGE SCALE GENOMIC DNA]</scope>
</reference>
<accession>W6U0U0</accession>
<evidence type="ECO:0000313" key="2">
    <source>
        <dbReference type="Proteomes" id="UP000019149"/>
    </source>
</evidence>
<dbReference type="Proteomes" id="UP000019149">
    <property type="component" value="Unassembled WGS sequence"/>
</dbReference>
<sequence>MQVTSLPNVSLLPHSHADSTGGFVPVLLSTHLQIHFDLLEMYIEPSFTSQVAIIVWLTLTADGACQIANLGDVRSDGFYEDIEWSNAREVHAFTCK</sequence>
<dbReference type="CTD" id="36346789"/>
<dbReference type="RefSeq" id="XP_024345262.1">
    <property type="nucleotide sequence ID" value="XM_024500323.1"/>
</dbReference>
<keyword evidence="2" id="KW-1185">Reference proteome</keyword>
<dbReference type="AlphaFoldDB" id="W6U0U0"/>
<evidence type="ECO:0000313" key="1">
    <source>
        <dbReference type="EMBL" id="EUB54066.1"/>
    </source>
</evidence>
<organism evidence="1 2">
    <name type="scientific">Echinococcus granulosus</name>
    <name type="common">Hydatid tapeworm</name>
    <dbReference type="NCBI Taxonomy" id="6210"/>
    <lineage>
        <taxon>Eukaryota</taxon>
        <taxon>Metazoa</taxon>
        <taxon>Spiralia</taxon>
        <taxon>Lophotrochozoa</taxon>
        <taxon>Platyhelminthes</taxon>
        <taxon>Cestoda</taxon>
        <taxon>Eucestoda</taxon>
        <taxon>Cyclophyllidea</taxon>
        <taxon>Taeniidae</taxon>
        <taxon>Echinococcus</taxon>
        <taxon>Echinococcus granulosus group</taxon>
    </lineage>
</organism>